<reference evidence="1 2" key="1">
    <citation type="submission" date="2021-06" db="EMBL/GenBank/DDBJ databases">
        <authorList>
            <person name="Kallberg Y."/>
            <person name="Tangrot J."/>
            <person name="Rosling A."/>
        </authorList>
    </citation>
    <scope>NUCLEOTIDE SEQUENCE [LARGE SCALE GENOMIC DNA]</scope>
    <source>
        <strain evidence="1 2">120-4 pot B 10/14</strain>
    </source>
</reference>
<name>A0ABN7WYI9_GIGMA</name>
<keyword evidence="2" id="KW-1185">Reference proteome</keyword>
<protein>
    <submittedName>
        <fullName evidence="1">44995_t:CDS:1</fullName>
    </submittedName>
</protein>
<evidence type="ECO:0000313" key="2">
    <source>
        <dbReference type="Proteomes" id="UP000789901"/>
    </source>
</evidence>
<proteinExistence type="predicted"/>
<sequence length="63" mass="7554">MDHFVRIKSLDEEKHLEKKIVGNIHINREQSPATEIKIEYDTEIKNEIEIEGIDDYSEYDNYD</sequence>
<dbReference type="EMBL" id="CAJVQB010069172">
    <property type="protein sequence ID" value="CAG8842501.1"/>
    <property type="molecule type" value="Genomic_DNA"/>
</dbReference>
<organism evidence="1 2">
    <name type="scientific">Gigaspora margarita</name>
    <dbReference type="NCBI Taxonomy" id="4874"/>
    <lineage>
        <taxon>Eukaryota</taxon>
        <taxon>Fungi</taxon>
        <taxon>Fungi incertae sedis</taxon>
        <taxon>Mucoromycota</taxon>
        <taxon>Glomeromycotina</taxon>
        <taxon>Glomeromycetes</taxon>
        <taxon>Diversisporales</taxon>
        <taxon>Gigasporaceae</taxon>
        <taxon>Gigaspora</taxon>
    </lineage>
</organism>
<comment type="caution">
    <text evidence="1">The sequence shown here is derived from an EMBL/GenBank/DDBJ whole genome shotgun (WGS) entry which is preliminary data.</text>
</comment>
<dbReference type="Proteomes" id="UP000789901">
    <property type="component" value="Unassembled WGS sequence"/>
</dbReference>
<evidence type="ECO:0000313" key="1">
    <source>
        <dbReference type="EMBL" id="CAG8842501.1"/>
    </source>
</evidence>
<accession>A0ABN7WYI9</accession>
<gene>
    <name evidence="1" type="ORF">GMARGA_LOCUS36019</name>
</gene>